<keyword evidence="4" id="KW-1185">Reference proteome</keyword>
<accession>A0A2T6ALZ5</accession>
<keyword evidence="2" id="KW-1133">Transmembrane helix</keyword>
<evidence type="ECO:0000256" key="2">
    <source>
        <dbReference type="SAM" id="Phobius"/>
    </source>
</evidence>
<proteinExistence type="predicted"/>
<reference evidence="3 4" key="1">
    <citation type="submission" date="2018-04" db="EMBL/GenBank/DDBJ databases">
        <title>Genomic Encyclopedia of Archaeal and Bacterial Type Strains, Phase II (KMG-II): from individual species to whole genera.</title>
        <authorList>
            <person name="Goeker M."/>
        </authorList>
    </citation>
    <scope>NUCLEOTIDE SEQUENCE [LARGE SCALE GENOMIC DNA]</scope>
    <source>
        <strain evidence="3 4">DSM 23082</strain>
    </source>
</reference>
<dbReference type="PROSITE" id="PS51257">
    <property type="entry name" value="PROKAR_LIPOPROTEIN"/>
    <property type="match status" value="1"/>
</dbReference>
<sequence length="229" mass="25529">MNLHYLKSVLALIFIFIFSSCGMTYIYYQKGKTVKSAFANKGNPPDRVQATNVDIGIGNWRLDALSASPDANYLALGMADINSPTSNSNGKLEVYSNFGARKIYTLNDADLKSMIEGESDIDYPNSVYAFHPFDLGYENDTILIAHIQPWNSSDLIPQDVELRIDLKTGESTSVSFFPRTNRPAMPQHDSKNKFNFEVINGEMFVNGNKLNGMPSGLDPDNHDEVTLKK</sequence>
<dbReference type="EMBL" id="QBKQ01000001">
    <property type="protein sequence ID" value="PTX44841.1"/>
    <property type="molecule type" value="Genomic_DNA"/>
</dbReference>
<organism evidence="3 4">
    <name type="scientific">Christiangramia gaetbulicola</name>
    <dbReference type="NCBI Taxonomy" id="703340"/>
    <lineage>
        <taxon>Bacteria</taxon>
        <taxon>Pseudomonadati</taxon>
        <taxon>Bacteroidota</taxon>
        <taxon>Flavobacteriia</taxon>
        <taxon>Flavobacteriales</taxon>
        <taxon>Flavobacteriaceae</taxon>
        <taxon>Christiangramia</taxon>
    </lineage>
</organism>
<feature type="region of interest" description="Disordered" evidence="1">
    <location>
        <begin position="210"/>
        <end position="229"/>
    </location>
</feature>
<evidence type="ECO:0000313" key="4">
    <source>
        <dbReference type="Proteomes" id="UP000244174"/>
    </source>
</evidence>
<name>A0A2T6ALZ5_9FLAO</name>
<evidence type="ECO:0000313" key="3">
    <source>
        <dbReference type="EMBL" id="PTX44841.1"/>
    </source>
</evidence>
<keyword evidence="2" id="KW-0812">Transmembrane</keyword>
<dbReference type="AlphaFoldDB" id="A0A2T6ALZ5"/>
<feature type="transmembrane region" description="Helical" evidence="2">
    <location>
        <begin position="6"/>
        <end position="28"/>
    </location>
</feature>
<comment type="caution">
    <text evidence="3">The sequence shown here is derived from an EMBL/GenBank/DDBJ whole genome shotgun (WGS) entry which is preliminary data.</text>
</comment>
<dbReference type="RefSeq" id="WP_146167175.1">
    <property type="nucleotide sequence ID" value="NZ_QBKQ01000001.1"/>
</dbReference>
<evidence type="ECO:0000256" key="1">
    <source>
        <dbReference type="SAM" id="MobiDB-lite"/>
    </source>
</evidence>
<dbReference type="Proteomes" id="UP000244174">
    <property type="component" value="Unassembled WGS sequence"/>
</dbReference>
<protein>
    <submittedName>
        <fullName evidence="3">Uncharacterized protein</fullName>
    </submittedName>
</protein>
<feature type="compositionally biased region" description="Basic and acidic residues" evidence="1">
    <location>
        <begin position="219"/>
        <end position="229"/>
    </location>
</feature>
<dbReference type="OrthoDB" id="1446802at2"/>
<gene>
    <name evidence="3" type="ORF">C8P64_0824</name>
</gene>
<keyword evidence="2" id="KW-0472">Membrane</keyword>